<comment type="caution">
    <text evidence="8">The sequence shown here is derived from an EMBL/GenBank/DDBJ whole genome shotgun (WGS) entry which is preliminary data.</text>
</comment>
<dbReference type="GO" id="GO:0031901">
    <property type="term" value="C:early endosome membrane"/>
    <property type="evidence" value="ECO:0007669"/>
    <property type="project" value="UniProtKB-SubCell"/>
</dbReference>
<dbReference type="GO" id="GO:1901981">
    <property type="term" value="F:phosphatidylinositol phosphate binding"/>
    <property type="evidence" value="ECO:0007669"/>
    <property type="project" value="TreeGrafter"/>
</dbReference>
<evidence type="ECO:0000256" key="1">
    <source>
        <dbReference type="ARBA" id="ARBA00004469"/>
    </source>
</evidence>
<evidence type="ECO:0000256" key="2">
    <source>
        <dbReference type="ARBA" id="ARBA00022448"/>
    </source>
</evidence>
<accession>A0A8J5RZK1</accession>
<comment type="subcellular location">
    <subcellularLocation>
        <location evidence="1">Early endosome membrane</location>
        <topology evidence="1">Peripheral membrane protein</topology>
        <orientation evidence="1">Cytoplasmic side</orientation>
    </subcellularLocation>
</comment>
<evidence type="ECO:0000256" key="3">
    <source>
        <dbReference type="ARBA" id="ARBA00022753"/>
    </source>
</evidence>
<proteinExistence type="predicted"/>
<organism evidence="8 9">
    <name type="scientific">Zizania palustris</name>
    <name type="common">Northern wild rice</name>
    <dbReference type="NCBI Taxonomy" id="103762"/>
    <lineage>
        <taxon>Eukaryota</taxon>
        <taxon>Viridiplantae</taxon>
        <taxon>Streptophyta</taxon>
        <taxon>Embryophyta</taxon>
        <taxon>Tracheophyta</taxon>
        <taxon>Spermatophyta</taxon>
        <taxon>Magnoliopsida</taxon>
        <taxon>Liliopsida</taxon>
        <taxon>Poales</taxon>
        <taxon>Poaceae</taxon>
        <taxon>BOP clade</taxon>
        <taxon>Oryzoideae</taxon>
        <taxon>Oryzeae</taxon>
        <taxon>Zizaniinae</taxon>
        <taxon>Zizania</taxon>
    </lineage>
</organism>
<sequence>MHEDNTFEPPLHPAELAELHAEAELSERAFGERRAYLRSLEESPGGNEEEMLPYGADGDMDFAAGRSPRELDGRFRNRLLHRGRGEEEEDYRSRGPHGWRDGSSNGSRPKRRRY</sequence>
<reference evidence="8" key="2">
    <citation type="submission" date="2021-02" db="EMBL/GenBank/DDBJ databases">
        <authorList>
            <person name="Kimball J.A."/>
            <person name="Haas M.W."/>
            <person name="Macchietto M."/>
            <person name="Kono T."/>
            <person name="Duquette J."/>
            <person name="Shao M."/>
        </authorList>
    </citation>
    <scope>NUCLEOTIDE SEQUENCE</scope>
    <source>
        <tissue evidence="8">Fresh leaf tissue</tissue>
    </source>
</reference>
<dbReference type="EMBL" id="JAAALK010000286">
    <property type="protein sequence ID" value="KAG8063806.1"/>
    <property type="molecule type" value="Genomic_DNA"/>
</dbReference>
<dbReference type="Proteomes" id="UP000729402">
    <property type="component" value="Unassembled WGS sequence"/>
</dbReference>
<gene>
    <name evidence="8" type="ORF">GUJ93_ZPchr0003g17595</name>
</gene>
<evidence type="ECO:0000256" key="7">
    <source>
        <dbReference type="SAM" id="MobiDB-lite"/>
    </source>
</evidence>
<keyword evidence="3" id="KW-0967">Endosome</keyword>
<dbReference type="PANTHER" id="PTHR20939">
    <property type="entry name" value="SORTING NEXIN 20, 21"/>
    <property type="match status" value="1"/>
</dbReference>
<keyword evidence="2" id="KW-0813">Transport</keyword>
<keyword evidence="6" id="KW-0472">Membrane</keyword>
<dbReference type="PANTHER" id="PTHR20939:SF11">
    <property type="entry name" value="LD12265P"/>
    <property type="match status" value="1"/>
</dbReference>
<evidence type="ECO:0000313" key="8">
    <source>
        <dbReference type="EMBL" id="KAG8063806.1"/>
    </source>
</evidence>
<feature type="region of interest" description="Disordered" evidence="7">
    <location>
        <begin position="38"/>
        <end position="114"/>
    </location>
</feature>
<evidence type="ECO:0000313" key="9">
    <source>
        <dbReference type="Proteomes" id="UP000729402"/>
    </source>
</evidence>
<evidence type="ECO:0000256" key="5">
    <source>
        <dbReference type="ARBA" id="ARBA00023121"/>
    </source>
</evidence>
<name>A0A8J5RZK1_ZIZPA</name>
<dbReference type="GO" id="GO:0015031">
    <property type="term" value="P:protein transport"/>
    <property type="evidence" value="ECO:0007669"/>
    <property type="project" value="UniProtKB-KW"/>
</dbReference>
<reference evidence="8" key="1">
    <citation type="journal article" date="2021" name="bioRxiv">
        <title>Whole Genome Assembly and Annotation of Northern Wild Rice, Zizania palustris L., Supports a Whole Genome Duplication in the Zizania Genus.</title>
        <authorList>
            <person name="Haas M."/>
            <person name="Kono T."/>
            <person name="Macchietto M."/>
            <person name="Millas R."/>
            <person name="McGilp L."/>
            <person name="Shao M."/>
            <person name="Duquette J."/>
            <person name="Hirsch C.N."/>
            <person name="Kimball J."/>
        </authorList>
    </citation>
    <scope>NUCLEOTIDE SEQUENCE</scope>
    <source>
        <tissue evidence="8">Fresh leaf tissue</tissue>
    </source>
</reference>
<keyword evidence="9" id="KW-1185">Reference proteome</keyword>
<dbReference type="InterPro" id="IPR039937">
    <property type="entry name" value="SNX20/SNX21"/>
</dbReference>
<keyword evidence="5" id="KW-0446">Lipid-binding</keyword>
<keyword evidence="4" id="KW-0653">Protein transport</keyword>
<dbReference type="AlphaFoldDB" id="A0A8J5RZK1"/>
<protein>
    <submittedName>
        <fullName evidence="8">Uncharacterized protein</fullName>
    </submittedName>
</protein>
<evidence type="ECO:0000256" key="4">
    <source>
        <dbReference type="ARBA" id="ARBA00022927"/>
    </source>
</evidence>
<evidence type="ECO:0000256" key="6">
    <source>
        <dbReference type="ARBA" id="ARBA00023136"/>
    </source>
</evidence>